<keyword evidence="3" id="KW-1185">Reference proteome</keyword>
<feature type="compositionally biased region" description="Basic and acidic residues" evidence="1">
    <location>
        <begin position="59"/>
        <end position="83"/>
    </location>
</feature>
<proteinExistence type="predicted"/>
<name>A0ABM9AF85_9GAMM</name>
<feature type="compositionally biased region" description="Polar residues" evidence="1">
    <location>
        <begin position="104"/>
        <end position="130"/>
    </location>
</feature>
<feature type="compositionally biased region" description="Basic and acidic residues" evidence="1">
    <location>
        <begin position="187"/>
        <end position="196"/>
    </location>
</feature>
<accession>A0ABM9AF85</accession>
<evidence type="ECO:0000313" key="3">
    <source>
        <dbReference type="Proteomes" id="UP000838100"/>
    </source>
</evidence>
<comment type="caution">
    <text evidence="2">The sequence shown here is derived from an EMBL/GenBank/DDBJ whole genome shotgun (WGS) entry which is preliminary data.</text>
</comment>
<sequence length="196" mass="22640">MFASGDSLNLAALPNEWCEKMAFESCPECNTEKHQLVKCPQCGFQRNPHKGPIVVDVQPQREHVSRQRDNDSQHRQRDTDGQPRQRRSQHGLRNDHRRDDRQQPHPNSYEYQAQEPKSQQPRQHNGNAMNNRRRQSSHSSGMQQPRHNQFGQPIGGTMQSSGSDQLREPRKPAKAAVITYKRKPRIIRTEGDSPQP</sequence>
<organism evidence="2 3">
    <name type="scientific">Sinobacterium norvegicum</name>
    <dbReference type="NCBI Taxonomy" id="1641715"/>
    <lineage>
        <taxon>Bacteria</taxon>
        <taxon>Pseudomonadati</taxon>
        <taxon>Pseudomonadota</taxon>
        <taxon>Gammaproteobacteria</taxon>
        <taxon>Cellvibrionales</taxon>
        <taxon>Spongiibacteraceae</taxon>
        <taxon>Sinobacterium</taxon>
    </lineage>
</organism>
<feature type="compositionally biased region" description="Basic and acidic residues" evidence="1">
    <location>
        <begin position="92"/>
        <end position="103"/>
    </location>
</feature>
<reference evidence="2" key="1">
    <citation type="submission" date="2021-12" db="EMBL/GenBank/DDBJ databases">
        <authorList>
            <person name="Rodrigo-Torres L."/>
            <person name="Arahal R. D."/>
            <person name="Lucena T."/>
        </authorList>
    </citation>
    <scope>NUCLEOTIDE SEQUENCE</scope>
    <source>
        <strain evidence="2">CECT 8267</strain>
    </source>
</reference>
<feature type="region of interest" description="Disordered" evidence="1">
    <location>
        <begin position="44"/>
        <end position="196"/>
    </location>
</feature>
<evidence type="ECO:0000313" key="2">
    <source>
        <dbReference type="EMBL" id="CAH0991866.1"/>
    </source>
</evidence>
<protein>
    <submittedName>
        <fullName evidence="2">Uncharacterized protein</fullName>
    </submittedName>
</protein>
<evidence type="ECO:0000256" key="1">
    <source>
        <dbReference type="SAM" id="MobiDB-lite"/>
    </source>
</evidence>
<gene>
    <name evidence="2" type="ORF">SIN8267_01981</name>
</gene>
<feature type="compositionally biased region" description="Polar residues" evidence="1">
    <location>
        <begin position="137"/>
        <end position="164"/>
    </location>
</feature>
<dbReference type="Proteomes" id="UP000838100">
    <property type="component" value="Unassembled WGS sequence"/>
</dbReference>
<dbReference type="EMBL" id="CAKLPX010000002">
    <property type="protein sequence ID" value="CAH0991866.1"/>
    <property type="molecule type" value="Genomic_DNA"/>
</dbReference>